<evidence type="ECO:0008006" key="7">
    <source>
        <dbReference type="Google" id="ProtNLM"/>
    </source>
</evidence>
<reference evidence="2 5" key="3">
    <citation type="submission" date="2016-09" db="EMBL/GenBank/DDBJ databases">
        <title>Lactobacillus reuteri KLR3005, genome sequencing and assembly.</title>
        <authorList>
            <person name="Lee J.-Y."/>
            <person name="Kim E.B."/>
            <person name="Choi Y.-J."/>
        </authorList>
    </citation>
    <scope>NUCLEOTIDE SEQUENCE [LARGE SCALE GENOMIC DNA]</scope>
    <source>
        <strain evidence="2 5">KLR3005</strain>
    </source>
</reference>
<dbReference type="EMBL" id="LN887613">
    <property type="protein sequence ID" value="CUR41257.1"/>
    <property type="molecule type" value="Genomic_DNA"/>
</dbReference>
<sequence>METKTDYLRVRLTREEKMKLDLNSTRQGMTISDYAKSGLRYQKVLGRQVEDIQTDWELGKLTVEEQEKLNAAISDLRSAYLVLNDLSEKKKVPTWTKNLIRDYILSVLDRE</sequence>
<protein>
    <recommendedName>
        <fullName evidence="7">Mobilization protein</fullName>
    </recommendedName>
</protein>
<reference evidence="1" key="2">
    <citation type="submission" date="2015-10" db="EMBL/GenBank/DDBJ databases">
        <authorList>
            <person name="Gilbert D.G."/>
        </authorList>
    </citation>
    <scope>NUCLEOTIDE SEQUENCE [LARGE SCALE GENOMIC DNA]</scope>
    <source>
        <strain evidence="1">20-2</strain>
    </source>
</reference>
<dbReference type="Proteomes" id="UP000194286">
    <property type="component" value="Unassembled WGS sequence"/>
</dbReference>
<evidence type="ECO:0000313" key="5">
    <source>
        <dbReference type="Proteomes" id="UP000194286"/>
    </source>
</evidence>
<gene>
    <name evidence="2" type="ORF">BHL82_10355</name>
    <name evidence="3" type="ORF">BHL83_10780</name>
    <name evidence="1" type="ORF">LRLP16767_LR202_01319</name>
</gene>
<proteinExistence type="predicted"/>
<dbReference type="EMBL" id="MIMU01000157">
    <property type="protein sequence ID" value="OTA80828.1"/>
    <property type="molecule type" value="Genomic_DNA"/>
</dbReference>
<evidence type="ECO:0000313" key="1">
    <source>
        <dbReference type="EMBL" id="CUR41257.1"/>
    </source>
</evidence>
<name>A0A0U5FAL1_LIMRT</name>
<organism evidence="1 6">
    <name type="scientific">Limosilactobacillus reuteri</name>
    <name type="common">Lactobacillus reuteri</name>
    <dbReference type="NCBI Taxonomy" id="1598"/>
    <lineage>
        <taxon>Bacteria</taxon>
        <taxon>Bacillati</taxon>
        <taxon>Bacillota</taxon>
        <taxon>Bacilli</taxon>
        <taxon>Lactobacillales</taxon>
        <taxon>Lactobacillaceae</taxon>
        <taxon>Limosilactobacillus</taxon>
    </lineage>
</organism>
<dbReference type="RefSeq" id="WP_086136115.1">
    <property type="nucleotide sequence ID" value="NZ_JBNPNI010000102.1"/>
</dbReference>
<reference evidence="3 4" key="4">
    <citation type="submission" date="2016-09" db="EMBL/GenBank/DDBJ databases">
        <title>Lactobacillus reuteri KLR3006, genome sequencing and assembly.</title>
        <authorList>
            <person name="Lee J.-Y."/>
            <person name="Kim E.B."/>
            <person name="Choi Y.-J."/>
        </authorList>
    </citation>
    <scope>NUCLEOTIDE SEQUENCE [LARGE SCALE GENOMIC DNA]</scope>
    <source>
        <strain evidence="3 4">KLR3006</strain>
    </source>
</reference>
<evidence type="ECO:0000313" key="3">
    <source>
        <dbReference type="EMBL" id="OTA92325.1"/>
    </source>
</evidence>
<evidence type="ECO:0000313" key="4">
    <source>
        <dbReference type="Proteomes" id="UP000194219"/>
    </source>
</evidence>
<dbReference type="Proteomes" id="UP000194219">
    <property type="component" value="Unassembled WGS sequence"/>
</dbReference>
<evidence type="ECO:0000313" key="2">
    <source>
        <dbReference type="EMBL" id="OTA80828.1"/>
    </source>
</evidence>
<accession>A0A0U5FAL1</accession>
<dbReference type="EMBL" id="MIMV01000034">
    <property type="protein sequence ID" value="OTA92325.1"/>
    <property type="molecule type" value="Genomic_DNA"/>
</dbReference>
<reference evidence="6" key="1">
    <citation type="submission" date="2015-10" db="EMBL/GenBank/DDBJ databases">
        <authorList>
            <person name="Crossman L.C."/>
        </authorList>
    </citation>
    <scope>NUCLEOTIDE SEQUENCE [LARGE SCALE GENOMIC DNA]</scope>
    <source>
        <strain evidence="6">20-2</strain>
    </source>
</reference>
<dbReference type="AlphaFoldDB" id="A0A0U5FAL1"/>
<dbReference type="Proteomes" id="UP000235484">
    <property type="component" value="Unassembled WGS sequence"/>
</dbReference>
<evidence type="ECO:0000313" key="6">
    <source>
        <dbReference type="Proteomes" id="UP000235484"/>
    </source>
</evidence>